<keyword evidence="2" id="KW-0378">Hydrolase</keyword>
<dbReference type="AlphaFoldDB" id="A0A918K2Y9"/>
<accession>A0A918K2Y9</accession>
<evidence type="ECO:0000313" key="5">
    <source>
        <dbReference type="EMBL" id="GGX44567.1"/>
    </source>
</evidence>
<dbReference type="PANTHER" id="PTHR38764">
    <property type="entry name" value="ACYL CARRIER PROTEIN PHOSPHODIESTERASE"/>
    <property type="match status" value="1"/>
</dbReference>
<protein>
    <submittedName>
        <fullName evidence="5">ACP phosphodiesterase</fullName>
    </submittedName>
</protein>
<reference evidence="5" key="1">
    <citation type="journal article" date="2014" name="Int. J. Syst. Evol. Microbiol.">
        <title>Complete genome sequence of Corynebacterium casei LMG S-19264T (=DSM 44701T), isolated from a smear-ripened cheese.</title>
        <authorList>
            <consortium name="US DOE Joint Genome Institute (JGI-PGF)"/>
            <person name="Walter F."/>
            <person name="Albersmeier A."/>
            <person name="Kalinowski J."/>
            <person name="Ruckert C."/>
        </authorList>
    </citation>
    <scope>NUCLEOTIDE SEQUENCE</scope>
    <source>
        <strain evidence="5">KCTC 22169</strain>
    </source>
</reference>
<dbReference type="GO" id="GO:0006633">
    <property type="term" value="P:fatty acid biosynthetic process"/>
    <property type="evidence" value="ECO:0007669"/>
    <property type="project" value="UniProtKB-KW"/>
</dbReference>
<dbReference type="Proteomes" id="UP000626148">
    <property type="component" value="Unassembled WGS sequence"/>
</dbReference>
<evidence type="ECO:0000256" key="3">
    <source>
        <dbReference type="ARBA" id="ARBA00023098"/>
    </source>
</evidence>
<evidence type="ECO:0000313" key="6">
    <source>
        <dbReference type="Proteomes" id="UP000626148"/>
    </source>
</evidence>
<gene>
    <name evidence="5" type="ORF">GCM10007392_09200</name>
</gene>
<evidence type="ECO:0000256" key="1">
    <source>
        <dbReference type="ARBA" id="ARBA00022516"/>
    </source>
</evidence>
<name>A0A918K2Y9_9GAMM</name>
<organism evidence="5 6">
    <name type="scientific">Saccharospirillum salsuginis</name>
    <dbReference type="NCBI Taxonomy" id="418750"/>
    <lineage>
        <taxon>Bacteria</taxon>
        <taxon>Pseudomonadati</taxon>
        <taxon>Pseudomonadota</taxon>
        <taxon>Gammaproteobacteria</taxon>
        <taxon>Oceanospirillales</taxon>
        <taxon>Saccharospirillaceae</taxon>
        <taxon>Saccharospirillum</taxon>
    </lineage>
</organism>
<sequence length="189" mass="22303">MNYLGHWLFSDPTPDALMGSLWPDFGKRPSPDEVSEEFLVHFDRHQWLDKETDRTPILEPLRQALRPKLRKTTPIVVDMLIDHHLAKHWTEYHQRSLTAFTRICYEQSRRFGALTLPAKLEKTLNWMREDDWLAGYQDPRNVLRALAGLSRRLKFDDPMVQSGHWAITQAQHHKSQISQFLTHVNRSLN</sequence>
<comment type="caution">
    <text evidence="5">The sequence shown here is derived from an EMBL/GenBank/DDBJ whole genome shotgun (WGS) entry which is preliminary data.</text>
</comment>
<dbReference type="InterPro" id="IPR007431">
    <property type="entry name" value="ACP_PD"/>
</dbReference>
<evidence type="ECO:0000256" key="4">
    <source>
        <dbReference type="ARBA" id="ARBA00023160"/>
    </source>
</evidence>
<evidence type="ECO:0000256" key="2">
    <source>
        <dbReference type="ARBA" id="ARBA00022801"/>
    </source>
</evidence>
<dbReference type="RefSeq" id="WP_189607318.1">
    <property type="nucleotide sequence ID" value="NZ_BMXR01000002.1"/>
</dbReference>
<keyword evidence="1" id="KW-0444">Lipid biosynthesis</keyword>
<dbReference type="EMBL" id="BMXR01000002">
    <property type="protein sequence ID" value="GGX44567.1"/>
    <property type="molecule type" value="Genomic_DNA"/>
</dbReference>
<keyword evidence="6" id="KW-1185">Reference proteome</keyword>
<keyword evidence="3" id="KW-0443">Lipid metabolism</keyword>
<dbReference type="Pfam" id="PF04336">
    <property type="entry name" value="ACP_PD"/>
    <property type="match status" value="1"/>
</dbReference>
<proteinExistence type="predicted"/>
<keyword evidence="4" id="KW-0276">Fatty acid metabolism</keyword>
<dbReference type="GO" id="GO:0008770">
    <property type="term" value="F:[acyl-carrier-protein] phosphodiesterase activity"/>
    <property type="evidence" value="ECO:0007669"/>
    <property type="project" value="InterPro"/>
</dbReference>
<reference evidence="5" key="2">
    <citation type="submission" date="2020-09" db="EMBL/GenBank/DDBJ databases">
        <authorList>
            <person name="Sun Q."/>
            <person name="Kim S."/>
        </authorList>
    </citation>
    <scope>NUCLEOTIDE SEQUENCE</scope>
    <source>
        <strain evidence="5">KCTC 22169</strain>
    </source>
</reference>
<keyword evidence="4" id="KW-0275">Fatty acid biosynthesis</keyword>
<dbReference type="PANTHER" id="PTHR38764:SF1">
    <property type="entry name" value="ACYL CARRIER PROTEIN PHOSPHODIESTERASE"/>
    <property type="match status" value="1"/>
</dbReference>